<name>A0A285KVC4_9NOCA</name>
<evidence type="ECO:0000313" key="2">
    <source>
        <dbReference type="EMBL" id="SNY76618.1"/>
    </source>
</evidence>
<dbReference type="SUPFAM" id="SSF51338">
    <property type="entry name" value="Composite domain of metallo-dependent hydrolases"/>
    <property type="match status" value="1"/>
</dbReference>
<accession>A0A285KVC4</accession>
<dbReference type="AlphaFoldDB" id="A0A285KVC4"/>
<dbReference type="InterPro" id="IPR013108">
    <property type="entry name" value="Amidohydro_3"/>
</dbReference>
<protein>
    <recommendedName>
        <fullName evidence="1">Amidohydrolase 3 domain-containing protein</fullName>
    </recommendedName>
</protein>
<dbReference type="RefSeq" id="WP_097243641.1">
    <property type="nucleotide sequence ID" value="NZ_JAMTCW010000001.1"/>
</dbReference>
<dbReference type="Proteomes" id="UP000219565">
    <property type="component" value="Unassembled WGS sequence"/>
</dbReference>
<dbReference type="SUPFAM" id="SSF51556">
    <property type="entry name" value="Metallo-dependent hydrolases"/>
    <property type="match status" value="1"/>
</dbReference>
<feature type="domain" description="Amidohydrolase 3" evidence="1">
    <location>
        <begin position="51"/>
        <end position="536"/>
    </location>
</feature>
<dbReference type="GO" id="GO:0016810">
    <property type="term" value="F:hydrolase activity, acting on carbon-nitrogen (but not peptide) bonds"/>
    <property type="evidence" value="ECO:0007669"/>
    <property type="project" value="InterPro"/>
</dbReference>
<dbReference type="Gene3D" id="3.10.310.70">
    <property type="match status" value="1"/>
</dbReference>
<keyword evidence="3" id="KW-1185">Reference proteome</keyword>
<dbReference type="InterPro" id="IPR033932">
    <property type="entry name" value="YtcJ-like"/>
</dbReference>
<dbReference type="PANTHER" id="PTHR22642">
    <property type="entry name" value="IMIDAZOLONEPROPIONASE"/>
    <property type="match status" value="1"/>
</dbReference>
<reference evidence="2 3" key="1">
    <citation type="submission" date="2017-09" db="EMBL/GenBank/DDBJ databases">
        <authorList>
            <person name="Ehlers B."/>
            <person name="Leendertz F.H."/>
        </authorList>
    </citation>
    <scope>NUCLEOTIDE SEQUENCE [LARGE SCALE GENOMIC DNA]</scope>
    <source>
        <strain evidence="2 3">DSM 45537</strain>
    </source>
</reference>
<dbReference type="InterPro" id="IPR011059">
    <property type="entry name" value="Metal-dep_hydrolase_composite"/>
</dbReference>
<dbReference type="EMBL" id="OBEG01000001">
    <property type="protein sequence ID" value="SNY76618.1"/>
    <property type="molecule type" value="Genomic_DNA"/>
</dbReference>
<dbReference type="Gene3D" id="3.20.20.140">
    <property type="entry name" value="Metal-dependent hydrolases"/>
    <property type="match status" value="1"/>
</dbReference>
<dbReference type="Gene3D" id="2.30.40.10">
    <property type="entry name" value="Urease, subunit C, domain 1"/>
    <property type="match status" value="1"/>
</dbReference>
<dbReference type="Pfam" id="PF07969">
    <property type="entry name" value="Amidohydro_3"/>
    <property type="match status" value="1"/>
</dbReference>
<dbReference type="CDD" id="cd01300">
    <property type="entry name" value="YtcJ_like"/>
    <property type="match status" value="1"/>
</dbReference>
<dbReference type="InterPro" id="IPR032466">
    <property type="entry name" value="Metal_Hydrolase"/>
</dbReference>
<dbReference type="STRING" id="1379680.GCA_001612615_00257"/>
<sequence length="539" mass="58996">MSTADLIFTGGTILAMDAEREGARAVAVSNGRIAAVGGDDVLAMRGSGTEMIELGDRCLMPGFVEAHTHPTQDQMLYSDTVIDIRPVTTCPSAEDAHAEILRAVATAPAGRPLIFYGLDVLLQTGFPEPTRAWLDELGPDRPIVIWQNSGHLAWANGAAMRFAGLSDDMPDPAGGHYVRDDYGRLTGKVYEAPAVLSVIGPMLAEQLSGPELLAREHADLASRGVTLCSDMAFSQQMRPLTSALYRQRQAKVRMRVYEMADPGGESYCPLENGDDLFRQIGIKIWVDGSPWVGNIDTSFPYLNTPATAALGLGHDHRGHANYTADQLRQIVGAYYPVGWQIACHVHGDHGVDTILDVYENALARYPRPDHRLRLEHCGAMTPEQFRRAARLGITCSLFVDHVYYWGDVLVDDLFGPERGANWVRTRSALDAGMRVSFHNDCPVTEEEPLRNMAAAVTRTSRSGRVLAPAERITVDQALRAQTIDAAYQLFADDITGSLTPGKYADLVVLDRDPRRVPPAELADIEVRATYLAGEPTFQN</sequence>
<evidence type="ECO:0000259" key="1">
    <source>
        <dbReference type="Pfam" id="PF07969"/>
    </source>
</evidence>
<gene>
    <name evidence="2" type="ORF">SAMN04244553_0758</name>
</gene>
<dbReference type="PANTHER" id="PTHR22642:SF2">
    <property type="entry name" value="PROTEIN LONG AFTER FAR-RED 3"/>
    <property type="match status" value="1"/>
</dbReference>
<proteinExistence type="predicted"/>
<organism evidence="2 3">
    <name type="scientific">Nocardia amikacinitolerans</name>
    <dbReference type="NCBI Taxonomy" id="756689"/>
    <lineage>
        <taxon>Bacteria</taxon>
        <taxon>Bacillati</taxon>
        <taxon>Actinomycetota</taxon>
        <taxon>Actinomycetes</taxon>
        <taxon>Mycobacteriales</taxon>
        <taxon>Nocardiaceae</taxon>
        <taxon>Nocardia</taxon>
    </lineage>
</organism>
<evidence type="ECO:0000313" key="3">
    <source>
        <dbReference type="Proteomes" id="UP000219565"/>
    </source>
</evidence>
<dbReference type="OrthoDB" id="3173428at2"/>